<dbReference type="OrthoDB" id="118051at2157"/>
<dbReference type="Pfam" id="PF23960">
    <property type="entry name" value="DUF7289"/>
    <property type="match status" value="1"/>
</dbReference>
<dbReference type="InterPro" id="IPR055713">
    <property type="entry name" value="DUF7289"/>
</dbReference>
<dbReference type="EMBL" id="AZAJ01000001">
    <property type="protein sequence ID" value="ETA68281.1"/>
    <property type="molecule type" value="Genomic_DNA"/>
</dbReference>
<feature type="transmembrane region" description="Helical" evidence="1">
    <location>
        <begin position="20"/>
        <end position="42"/>
    </location>
</feature>
<gene>
    <name evidence="2" type="ORF">MettiDRAFT_1739</name>
</gene>
<keyword evidence="1" id="KW-0472">Membrane</keyword>
<dbReference type="STRING" id="1090322.MettiDRAFT_1739"/>
<dbReference type="AlphaFoldDB" id="W9DXY3"/>
<protein>
    <recommendedName>
        <fullName evidence="4">Archaeal flagellin-like protein</fullName>
    </recommendedName>
</protein>
<sequence>MRDKKSLNRNEDAVSEVVDFSITLGVMLLAIAVIALAGYPMVQHMKENGHMENIKQSFSVLTPNVNKIVFGKAPSQSVELKLYGGTIYVTGSSYMNISMEQWNESTSSLETVSYERQLRMIENQYIDTSVAYENTGAWVKYPQGRALMISKPVFAYDNNSLIIPMVTITGSKGTSGSGLIRVISDGGQLAVETYNNVSKVEITMSSEYYEGWNTYFQESLEMANTSVNTTTRTIYAEKSYNPNIDVFIMVSPMSVTVE</sequence>
<evidence type="ECO:0000313" key="3">
    <source>
        <dbReference type="Proteomes" id="UP000019483"/>
    </source>
</evidence>
<evidence type="ECO:0000313" key="2">
    <source>
        <dbReference type="EMBL" id="ETA68281.1"/>
    </source>
</evidence>
<evidence type="ECO:0008006" key="4">
    <source>
        <dbReference type="Google" id="ProtNLM"/>
    </source>
</evidence>
<keyword evidence="3" id="KW-1185">Reference proteome</keyword>
<keyword evidence="1" id="KW-1133">Transmembrane helix</keyword>
<accession>W9DXY3</accession>
<organism evidence="2 3">
    <name type="scientific">Methanolobus tindarius DSM 2278</name>
    <dbReference type="NCBI Taxonomy" id="1090322"/>
    <lineage>
        <taxon>Archaea</taxon>
        <taxon>Methanobacteriati</taxon>
        <taxon>Methanobacteriota</taxon>
        <taxon>Stenosarchaea group</taxon>
        <taxon>Methanomicrobia</taxon>
        <taxon>Methanosarcinales</taxon>
        <taxon>Methanosarcinaceae</taxon>
        <taxon>Methanolobus</taxon>
    </lineage>
</organism>
<dbReference type="RefSeq" id="WP_023845416.1">
    <property type="nucleotide sequence ID" value="NZ_AZAJ01000001.1"/>
</dbReference>
<name>W9DXY3_METTI</name>
<dbReference type="Proteomes" id="UP000019483">
    <property type="component" value="Unassembled WGS sequence"/>
</dbReference>
<keyword evidence="1" id="KW-0812">Transmembrane</keyword>
<comment type="caution">
    <text evidence="2">The sequence shown here is derived from an EMBL/GenBank/DDBJ whole genome shotgun (WGS) entry which is preliminary data.</text>
</comment>
<proteinExistence type="predicted"/>
<reference evidence="2 3" key="1">
    <citation type="submission" date="2013-08" db="EMBL/GenBank/DDBJ databases">
        <authorList>
            <consortium name="DOE Joint Genome Institute"/>
            <person name="Eisen J."/>
            <person name="Huntemann M."/>
            <person name="Han J."/>
            <person name="Chen A."/>
            <person name="Kyrpides N."/>
            <person name="Mavromatis K."/>
            <person name="Markowitz V."/>
            <person name="Palaniappan K."/>
            <person name="Ivanova N."/>
            <person name="Schaumberg A."/>
            <person name="Pati A."/>
            <person name="Liolios K."/>
            <person name="Nordberg H.P."/>
            <person name="Cantor M.N."/>
            <person name="Hua S.X."/>
            <person name="Woyke T."/>
        </authorList>
    </citation>
    <scope>NUCLEOTIDE SEQUENCE [LARGE SCALE GENOMIC DNA]</scope>
    <source>
        <strain evidence="2 3">DSM 2278</strain>
    </source>
</reference>
<evidence type="ECO:0000256" key="1">
    <source>
        <dbReference type="SAM" id="Phobius"/>
    </source>
</evidence>